<dbReference type="PANTHER" id="PTHR43429:SF3">
    <property type="entry name" value="NITRITE REDUCTASE [NAD(P)H]"/>
    <property type="match status" value="1"/>
</dbReference>
<evidence type="ECO:0000313" key="6">
    <source>
        <dbReference type="EMBL" id="KPL73518.1"/>
    </source>
</evidence>
<dbReference type="PRINTS" id="PR00411">
    <property type="entry name" value="PNDRDTASEI"/>
</dbReference>
<organism evidence="6 7">
    <name type="scientific">Leptolinea tardivitalis</name>
    <dbReference type="NCBI Taxonomy" id="229920"/>
    <lineage>
        <taxon>Bacteria</taxon>
        <taxon>Bacillati</taxon>
        <taxon>Chloroflexota</taxon>
        <taxon>Anaerolineae</taxon>
        <taxon>Anaerolineales</taxon>
        <taxon>Anaerolineaceae</taxon>
        <taxon>Leptolinea</taxon>
    </lineage>
</organism>
<evidence type="ECO:0000256" key="1">
    <source>
        <dbReference type="ARBA" id="ARBA00001974"/>
    </source>
</evidence>
<evidence type="ECO:0000259" key="5">
    <source>
        <dbReference type="Pfam" id="PF18267"/>
    </source>
</evidence>
<dbReference type="EMBL" id="LGCK01000006">
    <property type="protein sequence ID" value="KPL73518.1"/>
    <property type="molecule type" value="Genomic_DNA"/>
</dbReference>
<feature type="domain" description="NADH-rubredoxin oxidoreductase C-terminal" evidence="5">
    <location>
        <begin position="315"/>
        <end position="383"/>
    </location>
</feature>
<comment type="cofactor">
    <cofactor evidence="1">
        <name>FAD</name>
        <dbReference type="ChEBI" id="CHEBI:57692"/>
    </cofactor>
</comment>
<dbReference type="SUPFAM" id="SSF51905">
    <property type="entry name" value="FAD/NAD(P)-binding domain"/>
    <property type="match status" value="2"/>
</dbReference>
<accession>A0A0P6XFB1</accession>
<evidence type="ECO:0000259" key="4">
    <source>
        <dbReference type="Pfam" id="PF07992"/>
    </source>
</evidence>
<evidence type="ECO:0000256" key="2">
    <source>
        <dbReference type="ARBA" id="ARBA00022630"/>
    </source>
</evidence>
<dbReference type="InterPro" id="IPR036188">
    <property type="entry name" value="FAD/NAD-bd_sf"/>
</dbReference>
<dbReference type="PANTHER" id="PTHR43429">
    <property type="entry name" value="PYRIDINE NUCLEOTIDE-DISULFIDE OXIDOREDUCTASE DOMAIN-CONTAINING"/>
    <property type="match status" value="1"/>
</dbReference>
<keyword evidence="2" id="KW-0285">Flavoprotein</keyword>
<keyword evidence="7" id="KW-1185">Reference proteome</keyword>
<dbReference type="PRINTS" id="PR00368">
    <property type="entry name" value="FADPNR"/>
</dbReference>
<protein>
    <recommendedName>
        <fullName evidence="8">Pyridine nucleotide-disulfide oxidoreductase</fullName>
    </recommendedName>
</protein>
<dbReference type="Gene3D" id="3.30.390.30">
    <property type="match status" value="1"/>
</dbReference>
<dbReference type="InterPro" id="IPR050260">
    <property type="entry name" value="FAD-bd_OxRdtase"/>
</dbReference>
<evidence type="ECO:0008006" key="8">
    <source>
        <dbReference type="Google" id="ProtNLM"/>
    </source>
</evidence>
<dbReference type="Proteomes" id="UP000050430">
    <property type="component" value="Unassembled WGS sequence"/>
</dbReference>
<reference evidence="6 7" key="1">
    <citation type="submission" date="2015-07" db="EMBL/GenBank/DDBJ databases">
        <title>Genome sequence of Leptolinea tardivitalis DSM 16556.</title>
        <authorList>
            <person name="Hemp J."/>
            <person name="Ward L.M."/>
            <person name="Pace L.A."/>
            <person name="Fischer W.W."/>
        </authorList>
    </citation>
    <scope>NUCLEOTIDE SEQUENCE [LARGE SCALE GENOMIC DNA]</scope>
    <source>
        <strain evidence="6 7">YMTK-2</strain>
    </source>
</reference>
<keyword evidence="3" id="KW-0274">FAD</keyword>
<dbReference type="InterPro" id="IPR023753">
    <property type="entry name" value="FAD/NAD-binding_dom"/>
</dbReference>
<dbReference type="Pfam" id="PF07992">
    <property type="entry name" value="Pyr_redox_2"/>
    <property type="match status" value="1"/>
</dbReference>
<dbReference type="GO" id="GO:0016491">
    <property type="term" value="F:oxidoreductase activity"/>
    <property type="evidence" value="ECO:0007669"/>
    <property type="project" value="InterPro"/>
</dbReference>
<evidence type="ECO:0000313" key="7">
    <source>
        <dbReference type="Proteomes" id="UP000050430"/>
    </source>
</evidence>
<dbReference type="InterPro" id="IPR041575">
    <property type="entry name" value="Rubredoxin_C"/>
</dbReference>
<feature type="domain" description="FAD/NAD(P)-binding" evidence="4">
    <location>
        <begin position="6"/>
        <end position="283"/>
    </location>
</feature>
<dbReference type="PATRIC" id="fig|229920.5.peg.2227"/>
<dbReference type="AlphaFoldDB" id="A0A0P6XFB1"/>
<evidence type="ECO:0000256" key="3">
    <source>
        <dbReference type="ARBA" id="ARBA00022827"/>
    </source>
</evidence>
<name>A0A0P6XFB1_9CHLR</name>
<dbReference type="STRING" id="229920.ADM99_03000"/>
<proteinExistence type="predicted"/>
<dbReference type="Pfam" id="PF18267">
    <property type="entry name" value="Rubredoxin_C"/>
    <property type="match status" value="1"/>
</dbReference>
<dbReference type="InterPro" id="IPR016156">
    <property type="entry name" value="FAD/NAD-linked_Rdtase_dimer_sf"/>
</dbReference>
<comment type="caution">
    <text evidence="6">The sequence shown here is derived from an EMBL/GenBank/DDBJ whole genome shotgun (WGS) entry which is preliminary data.</text>
</comment>
<dbReference type="Gene3D" id="3.50.50.60">
    <property type="entry name" value="FAD/NAD(P)-binding domain"/>
    <property type="match status" value="2"/>
</dbReference>
<gene>
    <name evidence="6" type="ORF">ADM99_03000</name>
</gene>
<sequence>MAFDQRFVIVGAGIAGVSAAESIRRNDPKSEIILISRESNLPYYRISLTRYLAGEIEKDQMLLHPADWYDSNKIDLRRGIEVTGIDIPRKYMILSNGESVSFDTLILATGSHPFIPPIPGADKANVITLRTMEDADFILKACQEGKRFVCIGGGLLGLEAAGALAKRGASVTVVENQPWLLPRHLTKEAAQLFQEQIKAMNINLKVGVQVKEIAGDSTVSGVMMDDGTFFPAEVVIVSAGVRSNIDLARESGIQVDKGIVVDSEMKTEHPAVFAAGDVVEVDGMLYGTWGPSQGQGTIAGLNASGRRADFSTLPPSHVLKVLGINLFSIGTVNPFPANSIVLNENSNGSYVCLVFQDQLLTGAVLMGDTSLSNTIKKTVEEKTSFPKDIIQPDRIHDLLDYLKKQGNLQV</sequence>